<keyword evidence="4 8" id="KW-0812">Transmembrane</keyword>
<keyword evidence="3" id="KW-0813">Transport</keyword>
<feature type="transmembrane region" description="Helical" evidence="8">
    <location>
        <begin position="291"/>
        <end position="318"/>
    </location>
</feature>
<feature type="transmembrane region" description="Helical" evidence="8">
    <location>
        <begin position="120"/>
        <end position="138"/>
    </location>
</feature>
<feature type="transmembrane region" description="Helical" evidence="8">
    <location>
        <begin position="211"/>
        <end position="228"/>
    </location>
</feature>
<feature type="transmembrane region" description="Helical" evidence="8">
    <location>
        <begin position="432"/>
        <end position="453"/>
    </location>
</feature>
<feature type="transmembrane region" description="Helical" evidence="8">
    <location>
        <begin position="568"/>
        <end position="590"/>
    </location>
</feature>
<dbReference type="AlphaFoldDB" id="G8YDT0"/>
<proteinExistence type="inferred from homology"/>
<dbReference type="STRING" id="559304.G8YDT0"/>
<dbReference type="GO" id="GO:0005768">
    <property type="term" value="C:endosome"/>
    <property type="evidence" value="ECO:0007669"/>
    <property type="project" value="TreeGrafter"/>
</dbReference>
<gene>
    <name evidence="9" type="primary">Piso0_001227</name>
    <name evidence="9" type="ORF">GNLVRS01_PISO0I00294g</name>
</gene>
<evidence type="ECO:0000256" key="7">
    <source>
        <dbReference type="ARBA" id="ARBA00023136"/>
    </source>
</evidence>
<dbReference type="GO" id="GO:0015343">
    <property type="term" value="F:siderophore-iron transmembrane transporter activity"/>
    <property type="evidence" value="ECO:0007669"/>
    <property type="project" value="TreeGrafter"/>
</dbReference>
<keyword evidence="7 8" id="KW-0472">Membrane</keyword>
<keyword evidence="5 8" id="KW-1133">Transmembrane helix</keyword>
<evidence type="ECO:0000256" key="5">
    <source>
        <dbReference type="ARBA" id="ARBA00022989"/>
    </source>
</evidence>
<dbReference type="PANTHER" id="PTHR23501">
    <property type="entry name" value="MAJOR FACILITATOR SUPERFAMILY"/>
    <property type="match status" value="1"/>
</dbReference>
<evidence type="ECO:0000256" key="8">
    <source>
        <dbReference type="SAM" id="Phobius"/>
    </source>
</evidence>
<name>G8YDT0_PICSO</name>
<evidence type="ECO:0000256" key="2">
    <source>
        <dbReference type="ARBA" id="ARBA00008335"/>
    </source>
</evidence>
<feature type="transmembrane region" description="Helical" evidence="8">
    <location>
        <begin position="150"/>
        <end position="170"/>
    </location>
</feature>
<dbReference type="EMBL" id="FO082051">
    <property type="protein sequence ID" value="CCE81329.1"/>
    <property type="molecule type" value="Genomic_DNA"/>
</dbReference>
<keyword evidence="6" id="KW-0406">Ion transport</keyword>
<dbReference type="InterPro" id="IPR036259">
    <property type="entry name" value="MFS_trans_sf"/>
</dbReference>
<keyword evidence="10" id="KW-1185">Reference proteome</keyword>
<comment type="subcellular location">
    <subcellularLocation>
        <location evidence="1">Endomembrane system</location>
        <topology evidence="1">Multi-pass membrane protein</topology>
    </subcellularLocation>
</comment>
<feature type="transmembrane region" description="Helical" evidence="8">
    <location>
        <begin position="176"/>
        <end position="199"/>
    </location>
</feature>
<organism evidence="9 10">
    <name type="scientific">Pichia sorbitophila (strain ATCC MYA-4447 / BCRC 22081 / CBS 7064 / NBRC 10061 / NRRL Y-12695)</name>
    <name type="common">Hybrid yeast</name>
    <dbReference type="NCBI Taxonomy" id="559304"/>
    <lineage>
        <taxon>Eukaryota</taxon>
        <taxon>Fungi</taxon>
        <taxon>Dikarya</taxon>
        <taxon>Ascomycota</taxon>
        <taxon>Saccharomycotina</taxon>
        <taxon>Pichiomycetes</taxon>
        <taxon>Debaryomycetaceae</taxon>
        <taxon>Millerozyma</taxon>
    </lineage>
</organism>
<accession>G8YDT0</accession>
<feature type="transmembrane region" description="Helical" evidence="8">
    <location>
        <begin position="407"/>
        <end position="425"/>
    </location>
</feature>
<evidence type="ECO:0000313" key="10">
    <source>
        <dbReference type="Proteomes" id="UP000005222"/>
    </source>
</evidence>
<feature type="transmembrane region" description="Helical" evidence="8">
    <location>
        <begin position="81"/>
        <end position="100"/>
    </location>
</feature>
<feature type="transmembrane region" description="Helical" evidence="8">
    <location>
        <begin position="459"/>
        <end position="478"/>
    </location>
</feature>
<dbReference type="SUPFAM" id="SSF103473">
    <property type="entry name" value="MFS general substrate transporter"/>
    <property type="match status" value="1"/>
</dbReference>
<dbReference type="eggNOG" id="KOG0254">
    <property type="taxonomic scope" value="Eukaryota"/>
</dbReference>
<dbReference type="PANTHER" id="PTHR23501:SF92">
    <property type="entry name" value="GLUTATHIONE EXCHANGER 1-RELATED"/>
    <property type="match status" value="1"/>
</dbReference>
<feature type="transmembrane region" description="Helical" evidence="8">
    <location>
        <begin position="368"/>
        <end position="395"/>
    </location>
</feature>
<dbReference type="OrthoDB" id="2241241at2759"/>
<feature type="transmembrane region" description="Helical" evidence="8">
    <location>
        <begin position="618"/>
        <end position="642"/>
    </location>
</feature>
<reference evidence="9 10" key="1">
    <citation type="journal article" date="2012" name="G3 (Bethesda)">
        <title>Pichia sorbitophila, an interspecies yeast hybrid reveals early steps of genome resolution following polyploidization.</title>
        <authorList>
            <person name="Leh Louis V."/>
            <person name="Despons L."/>
            <person name="Friedrich A."/>
            <person name="Martin T."/>
            <person name="Durrens P."/>
            <person name="Casaregola S."/>
            <person name="Neuveglise C."/>
            <person name="Fairhead C."/>
            <person name="Marck C."/>
            <person name="Cruz J.A."/>
            <person name="Straub M.L."/>
            <person name="Kugler V."/>
            <person name="Sacerdot C."/>
            <person name="Uzunov Z."/>
            <person name="Thierry A."/>
            <person name="Weiss S."/>
            <person name="Bleykasten C."/>
            <person name="De Montigny J."/>
            <person name="Jacques N."/>
            <person name="Jung P."/>
            <person name="Lemaire M."/>
            <person name="Mallet S."/>
            <person name="Morel G."/>
            <person name="Richard G.F."/>
            <person name="Sarkar A."/>
            <person name="Savel G."/>
            <person name="Schacherer J."/>
            <person name="Seret M.L."/>
            <person name="Talla E."/>
            <person name="Samson G."/>
            <person name="Jubin C."/>
            <person name="Poulain J."/>
            <person name="Vacherie B."/>
            <person name="Barbe V."/>
            <person name="Pelletier E."/>
            <person name="Sherman D.J."/>
            <person name="Westhof E."/>
            <person name="Weissenbach J."/>
            <person name="Baret P.V."/>
            <person name="Wincker P."/>
            <person name="Gaillardin C."/>
            <person name="Dujon B."/>
            <person name="Souciet J.L."/>
        </authorList>
    </citation>
    <scope>NUCLEOTIDE SEQUENCE [LARGE SCALE GENOMIC DNA]</scope>
    <source>
        <strain evidence="10">ATCC MYA-4447 / BCRC 22081 / CBS 7064 / NBRC 10061 / NRRL Y-12695</strain>
    </source>
</reference>
<evidence type="ECO:0000256" key="1">
    <source>
        <dbReference type="ARBA" id="ARBA00004127"/>
    </source>
</evidence>
<comment type="similarity">
    <text evidence="2">Belongs to the major facilitator superfamily.</text>
</comment>
<evidence type="ECO:0000313" key="9">
    <source>
        <dbReference type="EMBL" id="CCE81329.1"/>
    </source>
</evidence>
<evidence type="ECO:0000256" key="3">
    <source>
        <dbReference type="ARBA" id="ARBA00022448"/>
    </source>
</evidence>
<evidence type="ECO:0000256" key="6">
    <source>
        <dbReference type="ARBA" id="ARBA00023065"/>
    </source>
</evidence>
<sequence length="677" mass="75680">MNIENHRESGDKITIERSSFEFGHENTRTLPIEKEKYVISDLEAQSSPAKSEVSSESGNETSSIVTVGTRGRLQASMWDDMIFKMVFLLSCTIASFGTMLAKSVQEVFVNYAAENFESQYAVSSIFLVACSVSAAVNANYWKVEEEFPRILLFVFHMVFYAVGSVIKGTATNMCVLILGASIAESSISALSLGLTFFLSDFAATSGQFWKPFFIMVQLSPTIVVSWVVGDITAALSDDFAWGLTMWAFIVPLTYLPVALCMIHMYLRARSCENWASLDVSARDKFHSIFQYLNYCFWHFNIIGGCLLPLAFCCLLVPFTAIQVSWSSANFLVPFIIGLFLVPLFFVWESSVLKNNSTISTDMLKSRKLLTLACSQALCGILEMAERVLLFPFLIVAFSQSEKSAARIANLMSFFSFLFGSIAYLVSDLTGFFRFFILSGGIIMQLGFGVSIYFRGILSNSVSGIIGMIVILGFGYGLIRYPLQAYVDIKAQNIYMLQSISSSTFQLGKAIGAAISGGIKTQVLKRNISKKLTSGTDISMAYKTPFRFIEVFNSDTLRSKAIRHAFKDVQVVVAIVCVCIGAGNVLLSMAMKDSPTQLITKIFSFKKRKMLMKYVRWTWYFWGGLFLIVFLAFYLITLIYMCLFLSRVTPWVFGDYSQFPNVWVLAVESLMNALNQTH</sequence>
<dbReference type="GO" id="GO:0005774">
    <property type="term" value="C:vacuolar membrane"/>
    <property type="evidence" value="ECO:0007669"/>
    <property type="project" value="TreeGrafter"/>
</dbReference>
<protein>
    <submittedName>
        <fullName evidence="9">Piso0_001227 protein</fullName>
    </submittedName>
</protein>
<evidence type="ECO:0000256" key="4">
    <source>
        <dbReference type="ARBA" id="ARBA00022692"/>
    </source>
</evidence>
<feature type="transmembrane region" description="Helical" evidence="8">
    <location>
        <begin position="240"/>
        <end position="266"/>
    </location>
</feature>
<dbReference type="GO" id="GO:0005886">
    <property type="term" value="C:plasma membrane"/>
    <property type="evidence" value="ECO:0007669"/>
    <property type="project" value="TreeGrafter"/>
</dbReference>
<feature type="transmembrane region" description="Helical" evidence="8">
    <location>
        <begin position="330"/>
        <end position="347"/>
    </location>
</feature>
<dbReference type="HOGENOM" id="CLU_406020_0_0_1"/>
<dbReference type="InParanoid" id="G8YDT0"/>
<dbReference type="Proteomes" id="UP000005222">
    <property type="component" value="Chromosome I"/>
</dbReference>